<dbReference type="Pfam" id="PF00881">
    <property type="entry name" value="Nitroreductase"/>
    <property type="match status" value="1"/>
</dbReference>
<evidence type="ECO:0000259" key="3">
    <source>
        <dbReference type="Pfam" id="PF00881"/>
    </source>
</evidence>
<proteinExistence type="inferred from homology"/>
<name>A0A6L5YBZ1_9BACT</name>
<gene>
    <name evidence="4" type="ORF">FYJ74_07410</name>
</gene>
<dbReference type="EMBL" id="VUNH01000007">
    <property type="protein sequence ID" value="MST55856.1"/>
    <property type="molecule type" value="Genomic_DNA"/>
</dbReference>
<dbReference type="RefSeq" id="WP_078015259.1">
    <property type="nucleotide sequence ID" value="NZ_JAXDZJ010000009.1"/>
</dbReference>
<dbReference type="AlphaFoldDB" id="A0A6L5YBZ1"/>
<protein>
    <submittedName>
        <fullName evidence="4">Nitroreductase</fullName>
    </submittedName>
</protein>
<dbReference type="Gene3D" id="3.40.109.10">
    <property type="entry name" value="NADH Oxidase"/>
    <property type="match status" value="1"/>
</dbReference>
<sequence>MTLSELYVGCRTYRRFEQRPLPDGLLRAMLENARIASTGANAQTLRFVAVQSAALVAKMQPLVKWAAYLPKEIGTPAEGEQPVAFVVIVKKAGSGAFADVDVGIAANTIATTAWEAGVGSCLMGSINRAEIAALLGVPAEDTVFLVVALGYPAHKSTLVPVGADGSVKYFVDEKRDYFVPKRAFDDVAKIV</sequence>
<keyword evidence="5" id="KW-1185">Reference proteome</keyword>
<dbReference type="PANTHER" id="PTHR43673:SF10">
    <property type="entry name" value="NADH DEHYDROGENASE_NAD(P)H NITROREDUCTASE XCC3605-RELATED"/>
    <property type="match status" value="1"/>
</dbReference>
<accession>A0A6L5YBZ1</accession>
<evidence type="ECO:0000313" key="5">
    <source>
        <dbReference type="Proteomes" id="UP000473699"/>
    </source>
</evidence>
<organism evidence="4 5">
    <name type="scientific">Pyramidobacter porci</name>
    <dbReference type="NCBI Taxonomy" id="2605789"/>
    <lineage>
        <taxon>Bacteria</taxon>
        <taxon>Thermotogati</taxon>
        <taxon>Synergistota</taxon>
        <taxon>Synergistia</taxon>
        <taxon>Synergistales</taxon>
        <taxon>Dethiosulfovibrionaceae</taxon>
        <taxon>Pyramidobacter</taxon>
    </lineage>
</organism>
<dbReference type="InterPro" id="IPR029479">
    <property type="entry name" value="Nitroreductase"/>
</dbReference>
<feature type="domain" description="Nitroreductase" evidence="3">
    <location>
        <begin position="11"/>
        <end position="151"/>
    </location>
</feature>
<comment type="caution">
    <text evidence="4">The sequence shown here is derived from an EMBL/GenBank/DDBJ whole genome shotgun (WGS) entry which is preliminary data.</text>
</comment>
<comment type="similarity">
    <text evidence="1">Belongs to the nitroreductase family.</text>
</comment>
<dbReference type="SUPFAM" id="SSF55469">
    <property type="entry name" value="FMN-dependent nitroreductase-like"/>
    <property type="match status" value="1"/>
</dbReference>
<dbReference type="PANTHER" id="PTHR43673">
    <property type="entry name" value="NAD(P)H NITROREDUCTASE YDGI-RELATED"/>
    <property type="match status" value="1"/>
</dbReference>
<keyword evidence="2" id="KW-0560">Oxidoreductase</keyword>
<reference evidence="4 5" key="1">
    <citation type="submission" date="2019-08" db="EMBL/GenBank/DDBJ databases">
        <title>In-depth cultivation of the pig gut microbiome towards novel bacterial diversity and tailored functional studies.</title>
        <authorList>
            <person name="Wylensek D."/>
            <person name="Hitch T.C.A."/>
            <person name="Clavel T."/>
        </authorList>
    </citation>
    <scope>NUCLEOTIDE SEQUENCE [LARGE SCALE GENOMIC DNA]</scope>
    <source>
        <strain evidence="4 5">SM-530-WT-4B</strain>
    </source>
</reference>
<evidence type="ECO:0000256" key="1">
    <source>
        <dbReference type="ARBA" id="ARBA00007118"/>
    </source>
</evidence>
<dbReference type="InterPro" id="IPR000415">
    <property type="entry name" value="Nitroreductase-like"/>
</dbReference>
<dbReference type="Proteomes" id="UP000473699">
    <property type="component" value="Unassembled WGS sequence"/>
</dbReference>
<dbReference type="CDD" id="cd02062">
    <property type="entry name" value="Nitro_FMN_reductase"/>
    <property type="match status" value="1"/>
</dbReference>
<dbReference type="GO" id="GO:0016491">
    <property type="term" value="F:oxidoreductase activity"/>
    <property type="evidence" value="ECO:0007669"/>
    <property type="project" value="UniProtKB-KW"/>
</dbReference>
<evidence type="ECO:0000313" key="4">
    <source>
        <dbReference type="EMBL" id="MST55856.1"/>
    </source>
</evidence>
<evidence type="ECO:0000256" key="2">
    <source>
        <dbReference type="ARBA" id="ARBA00023002"/>
    </source>
</evidence>